<dbReference type="EMBL" id="JACBZX010000001">
    <property type="protein sequence ID" value="NYG37370.1"/>
    <property type="molecule type" value="Genomic_DNA"/>
</dbReference>
<dbReference type="PANTHER" id="PTHR11851:SF224">
    <property type="entry name" value="PROCESSING PROTEASE"/>
    <property type="match status" value="1"/>
</dbReference>
<evidence type="ECO:0000313" key="4">
    <source>
        <dbReference type="EMBL" id="NYG37370.1"/>
    </source>
</evidence>
<evidence type="ECO:0000259" key="2">
    <source>
        <dbReference type="Pfam" id="PF00675"/>
    </source>
</evidence>
<feature type="domain" description="Peptidase M16 N-terminal" evidence="2">
    <location>
        <begin position="42"/>
        <end position="172"/>
    </location>
</feature>
<protein>
    <submittedName>
        <fullName evidence="4">Putative Zn-dependent peptidase</fullName>
    </submittedName>
</protein>
<dbReference type="GO" id="GO:0046872">
    <property type="term" value="F:metal ion binding"/>
    <property type="evidence" value="ECO:0007669"/>
    <property type="project" value="InterPro"/>
</dbReference>
<reference evidence="4 5" key="1">
    <citation type="submission" date="2020-07" db="EMBL/GenBank/DDBJ databases">
        <title>Sequencing the genomes of 1000 actinobacteria strains.</title>
        <authorList>
            <person name="Klenk H.-P."/>
        </authorList>
    </citation>
    <scope>NUCLEOTIDE SEQUENCE [LARGE SCALE GENOMIC DNA]</scope>
    <source>
        <strain evidence="4 5">DSM 24723</strain>
    </source>
</reference>
<evidence type="ECO:0000256" key="1">
    <source>
        <dbReference type="SAM" id="MobiDB-lite"/>
    </source>
</evidence>
<proteinExistence type="predicted"/>
<dbReference type="InterPro" id="IPR011249">
    <property type="entry name" value="Metalloenz_LuxS/M16"/>
</dbReference>
<dbReference type="InterPro" id="IPR050361">
    <property type="entry name" value="MPP/UQCRC_Complex"/>
</dbReference>
<dbReference type="RefSeq" id="WP_179462741.1">
    <property type="nucleotide sequence ID" value="NZ_JACBZX010000001.1"/>
</dbReference>
<dbReference type="Pfam" id="PF00675">
    <property type="entry name" value="Peptidase_M16"/>
    <property type="match status" value="1"/>
</dbReference>
<name>A0A852X7E2_9MICO</name>
<dbReference type="SUPFAM" id="SSF63411">
    <property type="entry name" value="LuxS/MPP-like metallohydrolase"/>
    <property type="match status" value="2"/>
</dbReference>
<dbReference type="InterPro" id="IPR007863">
    <property type="entry name" value="Peptidase_M16_C"/>
</dbReference>
<evidence type="ECO:0000259" key="3">
    <source>
        <dbReference type="Pfam" id="PF05193"/>
    </source>
</evidence>
<dbReference type="InterPro" id="IPR011765">
    <property type="entry name" value="Pept_M16_N"/>
</dbReference>
<feature type="domain" description="Peptidase M16 C-terminal" evidence="3">
    <location>
        <begin position="193"/>
        <end position="375"/>
    </location>
</feature>
<dbReference type="Gene3D" id="3.30.830.10">
    <property type="entry name" value="Metalloenzyme, LuxS/M16 peptidase-like"/>
    <property type="match status" value="2"/>
</dbReference>
<organism evidence="4 5">
    <name type="scientific">Janibacter alkaliphilus</name>
    <dbReference type="NCBI Taxonomy" id="1069963"/>
    <lineage>
        <taxon>Bacteria</taxon>
        <taxon>Bacillati</taxon>
        <taxon>Actinomycetota</taxon>
        <taxon>Actinomycetes</taxon>
        <taxon>Micrococcales</taxon>
        <taxon>Intrasporangiaceae</taxon>
        <taxon>Janibacter</taxon>
    </lineage>
</organism>
<dbReference type="AlphaFoldDB" id="A0A852X7E2"/>
<gene>
    <name evidence="4" type="ORF">BJY28_001839</name>
</gene>
<dbReference type="Pfam" id="PF05193">
    <property type="entry name" value="Peptidase_M16_C"/>
    <property type="match status" value="1"/>
</dbReference>
<keyword evidence="5" id="KW-1185">Reference proteome</keyword>
<sequence>MSTQDAPTGTLPPRPEVAPAAAWRLPEPRTTTLANGMRAILLHVPGQYVVSVRVTLPVPLRVEPPEREGVAWIMARLLDEGTATHGQRELSELLERKGIALGAGMSESSLGMDLDVPQRFLGDALTLLTECLREPSFAEPEVRRLVRTRLAEIEQQRASAAHRGMRELAATYYDPGHRASRPGAGTPETVRAITREDVVAFHARHVRPDGGSAVVTGDLDGTDVDALLAGSLGAWSPPRPVGVEGASEETGTTPGREAAPRATDAARVVLVDRPGSVQSELLLAAPGPDRRVDGGWAPFPVLAWVIGGAPNARIDQVLREGKGYTYGIRSGFQPRQVGGMAMVTGSVRADSTADSLRLVREILDGVAGGITPEETRAGVDFMTLTAPGRFDTADAVADELAMLAADDLPLNFTSETIAAMRRLEPADLDAAWREHVVPEWTVVVVGDAALYREQVEELGLGPVTVVPA</sequence>
<dbReference type="Proteomes" id="UP000592181">
    <property type="component" value="Unassembled WGS sequence"/>
</dbReference>
<accession>A0A852X7E2</accession>
<feature type="region of interest" description="Disordered" evidence="1">
    <location>
        <begin position="237"/>
        <end position="262"/>
    </location>
</feature>
<evidence type="ECO:0000313" key="5">
    <source>
        <dbReference type="Proteomes" id="UP000592181"/>
    </source>
</evidence>
<comment type="caution">
    <text evidence="4">The sequence shown here is derived from an EMBL/GenBank/DDBJ whole genome shotgun (WGS) entry which is preliminary data.</text>
</comment>
<dbReference type="PANTHER" id="PTHR11851">
    <property type="entry name" value="METALLOPROTEASE"/>
    <property type="match status" value="1"/>
</dbReference>